<keyword evidence="6" id="KW-1185">Reference proteome</keyword>
<dbReference type="CDD" id="cd01189">
    <property type="entry name" value="INT_ICEBs1_C_like"/>
    <property type="match status" value="1"/>
</dbReference>
<protein>
    <submittedName>
        <fullName evidence="5">Tyrosine-type recombinase/integrase</fullName>
    </submittedName>
</protein>
<dbReference type="PANTHER" id="PTHR30349:SF64">
    <property type="entry name" value="PROPHAGE INTEGRASE INTD-RELATED"/>
    <property type="match status" value="1"/>
</dbReference>
<gene>
    <name evidence="5" type="ORF">ACFORF_09960</name>
</gene>
<keyword evidence="3" id="KW-0233">DNA recombination</keyword>
<evidence type="ECO:0000259" key="4">
    <source>
        <dbReference type="PROSITE" id="PS51898"/>
    </source>
</evidence>
<sequence length="502" mass="58921">MYYRTKENTKGKVRYEVVEKYKDPLTDKWKTAVVSYEKNTSRARKQAERELMDKIDNLIGQTEYRFNPQKIKTFGELKQSWLENWAVSVKPQTVKREKLVIKRLGQIIGDDYLLKKITPMLMKKSLSTYLEKYDASPSTMTHIKSTCNKIFNHGVLYNVIDYSPMSVVKIDIPLEKKREAKKRREAKFLEIHELHAFFDTLSRRRNPNYYDLAIVLLFSGLRIGEAAFTEEDFDPDTGVLTIDKALQYHDLRVADFHFGETKTLNADREVALPRVACEAILRAIERSREFNQYMIENPNVNFTKSESIFRTEYGSPITSHSFREVLARVEKELIGNCEQKYGFKWMKHVTPHSFRHMHISYLQSEEMTIAISDVMARVGHANYETTMGYTHRVKQSQEHTVQALDKFAEAHQFQFARLQKWSCQYSAKINELIEQHKTVGSVELTLDEFREYLDLSPTYQPRHISGNIIPKITKDMSKHYRNFQVISNREGSQRILGYTLTW</sequence>
<evidence type="ECO:0000256" key="1">
    <source>
        <dbReference type="ARBA" id="ARBA00008857"/>
    </source>
</evidence>
<dbReference type="Gene3D" id="1.10.443.10">
    <property type="entry name" value="Intergrase catalytic core"/>
    <property type="match status" value="1"/>
</dbReference>
<reference evidence="6" key="1">
    <citation type="journal article" date="2019" name="Int. J. Syst. Evol. Microbiol.">
        <title>The Global Catalogue of Microorganisms (GCM) 10K type strain sequencing project: providing services to taxonomists for standard genome sequencing and annotation.</title>
        <authorList>
            <consortium name="The Broad Institute Genomics Platform"/>
            <consortium name="The Broad Institute Genome Sequencing Center for Infectious Disease"/>
            <person name="Wu L."/>
            <person name="Ma J."/>
        </authorList>
    </citation>
    <scope>NUCLEOTIDE SEQUENCE [LARGE SCALE GENOMIC DNA]</scope>
    <source>
        <strain evidence="6">CCUG 67170</strain>
    </source>
</reference>
<accession>A0ABV8CXU2</accession>
<dbReference type="Proteomes" id="UP001595807">
    <property type="component" value="Unassembled WGS sequence"/>
</dbReference>
<organism evidence="5 6">
    <name type="scientific">Streptococcus caprae</name>
    <dbReference type="NCBI Taxonomy" id="1640501"/>
    <lineage>
        <taxon>Bacteria</taxon>
        <taxon>Bacillati</taxon>
        <taxon>Bacillota</taxon>
        <taxon>Bacilli</taxon>
        <taxon>Lactobacillales</taxon>
        <taxon>Streptococcaceae</taxon>
        <taxon>Streptococcus</taxon>
    </lineage>
</organism>
<name>A0ABV8CXU2_9STRE</name>
<dbReference type="InterPro" id="IPR011010">
    <property type="entry name" value="DNA_brk_join_enz"/>
</dbReference>
<proteinExistence type="inferred from homology"/>
<evidence type="ECO:0000256" key="3">
    <source>
        <dbReference type="ARBA" id="ARBA00023172"/>
    </source>
</evidence>
<evidence type="ECO:0000313" key="5">
    <source>
        <dbReference type="EMBL" id="MFC3928877.1"/>
    </source>
</evidence>
<evidence type="ECO:0000256" key="2">
    <source>
        <dbReference type="ARBA" id="ARBA00023125"/>
    </source>
</evidence>
<evidence type="ECO:0000313" key="6">
    <source>
        <dbReference type="Proteomes" id="UP001595807"/>
    </source>
</evidence>
<dbReference type="SUPFAM" id="SSF56349">
    <property type="entry name" value="DNA breaking-rejoining enzymes"/>
    <property type="match status" value="1"/>
</dbReference>
<dbReference type="InterPro" id="IPR050090">
    <property type="entry name" value="Tyrosine_recombinase_XerCD"/>
</dbReference>
<dbReference type="InterPro" id="IPR013762">
    <property type="entry name" value="Integrase-like_cat_sf"/>
</dbReference>
<dbReference type="PANTHER" id="PTHR30349">
    <property type="entry name" value="PHAGE INTEGRASE-RELATED"/>
    <property type="match status" value="1"/>
</dbReference>
<dbReference type="PROSITE" id="PS51898">
    <property type="entry name" value="TYR_RECOMBINASE"/>
    <property type="match status" value="1"/>
</dbReference>
<dbReference type="Pfam" id="PF00589">
    <property type="entry name" value="Phage_integrase"/>
    <property type="match status" value="1"/>
</dbReference>
<comment type="caution">
    <text evidence="5">The sequence shown here is derived from an EMBL/GenBank/DDBJ whole genome shotgun (WGS) entry which is preliminary data.</text>
</comment>
<dbReference type="RefSeq" id="WP_380427808.1">
    <property type="nucleotide sequence ID" value="NZ_JBHRZV010000052.1"/>
</dbReference>
<feature type="domain" description="Tyr recombinase" evidence="4">
    <location>
        <begin position="184"/>
        <end position="405"/>
    </location>
</feature>
<dbReference type="Gene3D" id="1.10.150.130">
    <property type="match status" value="1"/>
</dbReference>
<dbReference type="EMBL" id="JBHRZV010000052">
    <property type="protein sequence ID" value="MFC3928877.1"/>
    <property type="molecule type" value="Genomic_DNA"/>
</dbReference>
<keyword evidence="2" id="KW-0238">DNA-binding</keyword>
<comment type="similarity">
    <text evidence="1">Belongs to the 'phage' integrase family.</text>
</comment>
<dbReference type="InterPro" id="IPR002104">
    <property type="entry name" value="Integrase_catalytic"/>
</dbReference>
<dbReference type="InterPro" id="IPR010998">
    <property type="entry name" value="Integrase_recombinase_N"/>
</dbReference>